<protein>
    <submittedName>
        <fullName evidence="2">Uncharacterized protein</fullName>
    </submittedName>
</protein>
<gene>
    <name evidence="2" type="ORF">BOTCAL_0187g00200</name>
</gene>
<dbReference type="AlphaFoldDB" id="A0A4Y8D044"/>
<accession>A0A4Y8D044</accession>
<evidence type="ECO:0000313" key="2">
    <source>
        <dbReference type="EMBL" id="TEY59744.1"/>
    </source>
</evidence>
<dbReference type="Proteomes" id="UP000297299">
    <property type="component" value="Unassembled WGS sequence"/>
</dbReference>
<dbReference type="EMBL" id="PHWZ01000187">
    <property type="protein sequence ID" value="TEY59744.1"/>
    <property type="molecule type" value="Genomic_DNA"/>
</dbReference>
<sequence>MHSEVKHIAHSIIKQHITGVSADWYHRNPVPNFESLRFHNGGLKQTSSLFMVRRPRDVNSRKDGNDGDGDNYNGIWKQKQIGALGQTSVLLSRAPDAGKRKQLPIINPPRNRTTGITRNRNPDTRKNISKKALPRHTGGSQQHSLRPKILKTDSRTKAGKVARDRFSRDEYEEEEEEEL</sequence>
<feature type="compositionally biased region" description="Acidic residues" evidence="1">
    <location>
        <begin position="170"/>
        <end position="179"/>
    </location>
</feature>
<keyword evidence="3" id="KW-1185">Reference proteome</keyword>
<reference evidence="2 3" key="1">
    <citation type="submission" date="2017-11" db="EMBL/GenBank/DDBJ databases">
        <title>Comparative genomics of Botrytis spp.</title>
        <authorList>
            <person name="Valero-Jimenez C.A."/>
            <person name="Tapia P."/>
            <person name="Veloso J."/>
            <person name="Silva-Moreno E."/>
            <person name="Staats M."/>
            <person name="Valdes J.H."/>
            <person name="Van Kan J.A.L."/>
        </authorList>
    </citation>
    <scope>NUCLEOTIDE SEQUENCE [LARGE SCALE GENOMIC DNA]</scope>
    <source>
        <strain evidence="2 3">MUCL2830</strain>
    </source>
</reference>
<feature type="compositionally biased region" description="Basic and acidic residues" evidence="1">
    <location>
        <begin position="150"/>
        <end position="169"/>
    </location>
</feature>
<evidence type="ECO:0000256" key="1">
    <source>
        <dbReference type="SAM" id="MobiDB-lite"/>
    </source>
</evidence>
<organism evidence="2 3">
    <name type="scientific">Botryotinia calthae</name>
    <dbReference type="NCBI Taxonomy" id="38488"/>
    <lineage>
        <taxon>Eukaryota</taxon>
        <taxon>Fungi</taxon>
        <taxon>Dikarya</taxon>
        <taxon>Ascomycota</taxon>
        <taxon>Pezizomycotina</taxon>
        <taxon>Leotiomycetes</taxon>
        <taxon>Helotiales</taxon>
        <taxon>Sclerotiniaceae</taxon>
        <taxon>Botryotinia</taxon>
    </lineage>
</organism>
<feature type="compositionally biased region" description="Low complexity" evidence="1">
    <location>
        <begin position="108"/>
        <end position="119"/>
    </location>
</feature>
<proteinExistence type="predicted"/>
<evidence type="ECO:0000313" key="3">
    <source>
        <dbReference type="Proteomes" id="UP000297299"/>
    </source>
</evidence>
<name>A0A4Y8D044_9HELO</name>
<comment type="caution">
    <text evidence="2">The sequence shown here is derived from an EMBL/GenBank/DDBJ whole genome shotgun (WGS) entry which is preliminary data.</text>
</comment>
<feature type="region of interest" description="Disordered" evidence="1">
    <location>
        <begin position="94"/>
        <end position="179"/>
    </location>
</feature>